<evidence type="ECO:0000313" key="2">
    <source>
        <dbReference type="Proteomes" id="UP000265520"/>
    </source>
</evidence>
<accession>A0A392W2B8</accession>
<proteinExistence type="predicted"/>
<reference evidence="1 2" key="1">
    <citation type="journal article" date="2018" name="Front. Plant Sci.">
        <title>Red Clover (Trifolium pratense) and Zigzag Clover (T. medium) - A Picture of Genomic Similarities and Differences.</title>
        <authorList>
            <person name="Dluhosova J."/>
            <person name="Istvanek J."/>
            <person name="Nedelnik J."/>
            <person name="Repkova J."/>
        </authorList>
    </citation>
    <scope>NUCLEOTIDE SEQUENCE [LARGE SCALE GENOMIC DNA]</scope>
    <source>
        <strain evidence="2">cv. 10/8</strain>
        <tissue evidence="1">Leaf</tissue>
    </source>
</reference>
<evidence type="ECO:0000313" key="1">
    <source>
        <dbReference type="EMBL" id="MCI94814.1"/>
    </source>
</evidence>
<protein>
    <submittedName>
        <fullName evidence="1">Uncharacterized protein</fullName>
    </submittedName>
</protein>
<feature type="non-terminal residue" evidence="1">
    <location>
        <position position="1"/>
    </location>
</feature>
<keyword evidence="2" id="KW-1185">Reference proteome</keyword>
<sequence length="23" mass="2534">SSSSIHVEFRFAIVKSFSCTSTL</sequence>
<dbReference type="EMBL" id="LXQA011367244">
    <property type="protein sequence ID" value="MCI94814.1"/>
    <property type="molecule type" value="Genomic_DNA"/>
</dbReference>
<dbReference type="AlphaFoldDB" id="A0A392W2B8"/>
<organism evidence="1 2">
    <name type="scientific">Trifolium medium</name>
    <dbReference type="NCBI Taxonomy" id="97028"/>
    <lineage>
        <taxon>Eukaryota</taxon>
        <taxon>Viridiplantae</taxon>
        <taxon>Streptophyta</taxon>
        <taxon>Embryophyta</taxon>
        <taxon>Tracheophyta</taxon>
        <taxon>Spermatophyta</taxon>
        <taxon>Magnoliopsida</taxon>
        <taxon>eudicotyledons</taxon>
        <taxon>Gunneridae</taxon>
        <taxon>Pentapetalae</taxon>
        <taxon>rosids</taxon>
        <taxon>fabids</taxon>
        <taxon>Fabales</taxon>
        <taxon>Fabaceae</taxon>
        <taxon>Papilionoideae</taxon>
        <taxon>50 kb inversion clade</taxon>
        <taxon>NPAAA clade</taxon>
        <taxon>Hologalegina</taxon>
        <taxon>IRL clade</taxon>
        <taxon>Trifolieae</taxon>
        <taxon>Trifolium</taxon>
    </lineage>
</organism>
<dbReference type="Proteomes" id="UP000265520">
    <property type="component" value="Unassembled WGS sequence"/>
</dbReference>
<name>A0A392W2B8_9FABA</name>
<comment type="caution">
    <text evidence="1">The sequence shown here is derived from an EMBL/GenBank/DDBJ whole genome shotgun (WGS) entry which is preliminary data.</text>
</comment>